<evidence type="ECO:0000256" key="11">
    <source>
        <dbReference type="SAM" id="MobiDB-lite"/>
    </source>
</evidence>
<dbReference type="Pfam" id="PF13181">
    <property type="entry name" value="TPR_8"/>
    <property type="match status" value="2"/>
</dbReference>
<keyword evidence="12" id="KW-1133">Transmembrane helix</keyword>
<evidence type="ECO:0000313" key="15">
    <source>
        <dbReference type="Proteomes" id="UP000274271"/>
    </source>
</evidence>
<dbReference type="Gene3D" id="1.25.40.10">
    <property type="entry name" value="Tetratricopeptide repeat domain"/>
    <property type="match status" value="2"/>
</dbReference>
<feature type="coiled-coil region" evidence="10">
    <location>
        <begin position="365"/>
        <end position="406"/>
    </location>
</feature>
<dbReference type="GO" id="GO:0000155">
    <property type="term" value="F:phosphorelay sensor kinase activity"/>
    <property type="evidence" value="ECO:0007669"/>
    <property type="project" value="InterPro"/>
</dbReference>
<dbReference type="SUPFAM" id="SSF55874">
    <property type="entry name" value="ATPase domain of HSP90 chaperone/DNA topoisomerase II/histidine kinase"/>
    <property type="match status" value="1"/>
</dbReference>
<sequence>MRTVYLLVCFWFCTRSGEAQVPQTLDSVMVYLKNHTALDTNRVIALNVMGRELHSTGTPNYKRADSVLRVSEKLALDLHYGLGLGKAYTNIASIYFLTDRPQQALAYFQKALSVAEAYSLSLRFTCGAFSNVAAAYNKLGQYDKVVEIQLRSLRLQEEKNLRPRISATYEGLGNAYRNLGKPREALPYYQQALAIRQAGKEIQGMAIVENNLGVTHDLLEQYNQSISYYRRALKHAEEVNFELLQADILVNLGLVYRLTNRPLEGLPYVKRSLAIEQKLQNKGGLGTAFFNLGQIYQDLKQFGPAEEYMRKALTLANEVGNKQKITDYTAGLAELYNDMKEYKLAYDKQVQLAALKDSSVTLATNRQVEELITQYKTEKKEQQIKLLNQQAKIREEELTNKRLQTTALLITGTLLLLLGAMITAWLLNRARLRRLEEAQQLRKQIAHDLHDEVGSTLSSISLLSGMVNGIIAQNRPESVERAVQKINTDARQILEAMDEIIWTINPSNDTLHRIALRLQEYAQPLMESKNIQFSLVADPTLDTLPIPMEVRRNLYLIGKEAINNLVKYSEATQATMRFEHQKDQLNVVIEDNGRGFDTSQLSERTGQASMQQRARAMAGTLNVQSGSGSGTKLHVSVPIG</sequence>
<evidence type="ECO:0000256" key="12">
    <source>
        <dbReference type="SAM" id="Phobius"/>
    </source>
</evidence>
<dbReference type="InterPro" id="IPR019734">
    <property type="entry name" value="TPR_rpt"/>
</dbReference>
<accession>A0A3P1CFX8</accession>
<dbReference type="InterPro" id="IPR011712">
    <property type="entry name" value="Sig_transdc_His_kin_sub3_dim/P"/>
</dbReference>
<evidence type="ECO:0000256" key="5">
    <source>
        <dbReference type="ARBA" id="ARBA00022741"/>
    </source>
</evidence>
<keyword evidence="12" id="KW-0472">Membrane</keyword>
<feature type="region of interest" description="Disordered" evidence="11">
    <location>
        <begin position="621"/>
        <end position="640"/>
    </location>
</feature>
<organism evidence="14 15">
    <name type="scientific">Larkinella knui</name>
    <dbReference type="NCBI Taxonomy" id="2025310"/>
    <lineage>
        <taxon>Bacteria</taxon>
        <taxon>Pseudomonadati</taxon>
        <taxon>Bacteroidota</taxon>
        <taxon>Cytophagia</taxon>
        <taxon>Cytophagales</taxon>
        <taxon>Spirosomataceae</taxon>
        <taxon>Larkinella</taxon>
    </lineage>
</organism>
<dbReference type="GO" id="GO:0016020">
    <property type="term" value="C:membrane"/>
    <property type="evidence" value="ECO:0007669"/>
    <property type="project" value="InterPro"/>
</dbReference>
<dbReference type="Pfam" id="PF02518">
    <property type="entry name" value="HATPase_c"/>
    <property type="match status" value="1"/>
</dbReference>
<protein>
    <recommendedName>
        <fullName evidence="2">histidine kinase</fullName>
        <ecNumber evidence="2">2.7.13.3</ecNumber>
    </recommendedName>
</protein>
<dbReference type="InterPro" id="IPR005467">
    <property type="entry name" value="His_kinase_dom"/>
</dbReference>
<gene>
    <name evidence="14" type="ORF">EHT87_18760</name>
</gene>
<keyword evidence="12" id="KW-0812">Transmembrane</keyword>
<dbReference type="Gene3D" id="3.30.565.10">
    <property type="entry name" value="Histidine kinase-like ATPase, C-terminal domain"/>
    <property type="match status" value="1"/>
</dbReference>
<dbReference type="EMBL" id="RQJP01000004">
    <property type="protein sequence ID" value="RRB12249.1"/>
    <property type="molecule type" value="Genomic_DNA"/>
</dbReference>
<evidence type="ECO:0000256" key="7">
    <source>
        <dbReference type="ARBA" id="ARBA00022840"/>
    </source>
</evidence>
<dbReference type="PANTHER" id="PTHR24421:SF10">
    <property type="entry name" value="NITRATE_NITRITE SENSOR PROTEIN NARQ"/>
    <property type="match status" value="1"/>
</dbReference>
<dbReference type="SUPFAM" id="SSF48452">
    <property type="entry name" value="TPR-like"/>
    <property type="match status" value="2"/>
</dbReference>
<keyword evidence="4" id="KW-0808">Transferase</keyword>
<dbReference type="PROSITE" id="PS50109">
    <property type="entry name" value="HIS_KIN"/>
    <property type="match status" value="1"/>
</dbReference>
<evidence type="ECO:0000256" key="2">
    <source>
        <dbReference type="ARBA" id="ARBA00012438"/>
    </source>
</evidence>
<name>A0A3P1CFX8_9BACT</name>
<dbReference type="PANTHER" id="PTHR24421">
    <property type="entry name" value="NITRATE/NITRITE SENSOR PROTEIN NARX-RELATED"/>
    <property type="match status" value="1"/>
</dbReference>
<dbReference type="GO" id="GO:0046983">
    <property type="term" value="F:protein dimerization activity"/>
    <property type="evidence" value="ECO:0007669"/>
    <property type="project" value="InterPro"/>
</dbReference>
<feature type="repeat" description="TPR" evidence="9">
    <location>
        <begin position="286"/>
        <end position="319"/>
    </location>
</feature>
<dbReference type="GO" id="GO:0005524">
    <property type="term" value="F:ATP binding"/>
    <property type="evidence" value="ECO:0007669"/>
    <property type="project" value="UniProtKB-KW"/>
</dbReference>
<keyword evidence="3" id="KW-0597">Phosphoprotein</keyword>
<dbReference type="Gene3D" id="1.20.5.1930">
    <property type="match status" value="1"/>
</dbReference>
<dbReference type="PROSITE" id="PS50005">
    <property type="entry name" value="TPR"/>
    <property type="match status" value="3"/>
</dbReference>
<dbReference type="InterPro" id="IPR003594">
    <property type="entry name" value="HATPase_dom"/>
</dbReference>
<keyword evidence="6" id="KW-0418">Kinase</keyword>
<evidence type="ECO:0000256" key="1">
    <source>
        <dbReference type="ARBA" id="ARBA00000085"/>
    </source>
</evidence>
<evidence type="ECO:0000259" key="13">
    <source>
        <dbReference type="PROSITE" id="PS50109"/>
    </source>
</evidence>
<dbReference type="AlphaFoldDB" id="A0A3P1CFX8"/>
<dbReference type="InterPro" id="IPR011990">
    <property type="entry name" value="TPR-like_helical_dom_sf"/>
</dbReference>
<dbReference type="Proteomes" id="UP000274271">
    <property type="component" value="Unassembled WGS sequence"/>
</dbReference>
<evidence type="ECO:0000256" key="9">
    <source>
        <dbReference type="PROSITE-ProRule" id="PRU00339"/>
    </source>
</evidence>
<keyword evidence="8" id="KW-0902">Two-component regulatory system</keyword>
<dbReference type="EC" id="2.7.13.3" evidence="2"/>
<comment type="caution">
    <text evidence="14">The sequence shown here is derived from an EMBL/GenBank/DDBJ whole genome shotgun (WGS) entry which is preliminary data.</text>
</comment>
<dbReference type="InterPro" id="IPR036890">
    <property type="entry name" value="HATPase_C_sf"/>
</dbReference>
<evidence type="ECO:0000256" key="3">
    <source>
        <dbReference type="ARBA" id="ARBA00022553"/>
    </source>
</evidence>
<proteinExistence type="predicted"/>
<feature type="repeat" description="TPR" evidence="9">
    <location>
        <begin position="85"/>
        <end position="118"/>
    </location>
</feature>
<feature type="repeat" description="TPR" evidence="9">
    <location>
        <begin position="166"/>
        <end position="199"/>
    </location>
</feature>
<evidence type="ECO:0000256" key="8">
    <source>
        <dbReference type="ARBA" id="ARBA00023012"/>
    </source>
</evidence>
<keyword evidence="9" id="KW-0802">TPR repeat</keyword>
<dbReference type="Pfam" id="PF13424">
    <property type="entry name" value="TPR_12"/>
    <property type="match status" value="2"/>
</dbReference>
<dbReference type="Pfam" id="PF07730">
    <property type="entry name" value="HisKA_3"/>
    <property type="match status" value="1"/>
</dbReference>
<feature type="transmembrane region" description="Helical" evidence="12">
    <location>
        <begin position="407"/>
        <end position="427"/>
    </location>
</feature>
<keyword evidence="10" id="KW-0175">Coiled coil</keyword>
<evidence type="ECO:0000313" key="14">
    <source>
        <dbReference type="EMBL" id="RRB12249.1"/>
    </source>
</evidence>
<evidence type="ECO:0000256" key="10">
    <source>
        <dbReference type="SAM" id="Coils"/>
    </source>
</evidence>
<keyword evidence="7" id="KW-0067">ATP-binding</keyword>
<keyword evidence="5" id="KW-0547">Nucleotide-binding</keyword>
<reference evidence="14 15" key="1">
    <citation type="submission" date="2018-11" db="EMBL/GenBank/DDBJ databases">
        <authorList>
            <person name="Zhou Z."/>
            <person name="Wang G."/>
        </authorList>
    </citation>
    <scope>NUCLEOTIDE SEQUENCE [LARGE SCALE GENOMIC DNA]</scope>
    <source>
        <strain evidence="14 15">KCTC42998</strain>
    </source>
</reference>
<evidence type="ECO:0000256" key="6">
    <source>
        <dbReference type="ARBA" id="ARBA00022777"/>
    </source>
</evidence>
<evidence type="ECO:0000256" key="4">
    <source>
        <dbReference type="ARBA" id="ARBA00022679"/>
    </source>
</evidence>
<dbReference type="OrthoDB" id="1523646at2"/>
<dbReference type="CDD" id="cd16917">
    <property type="entry name" value="HATPase_UhpB-NarQ-NarX-like"/>
    <property type="match status" value="1"/>
</dbReference>
<dbReference type="SMART" id="SM00028">
    <property type="entry name" value="TPR"/>
    <property type="match status" value="6"/>
</dbReference>
<keyword evidence="15" id="KW-1185">Reference proteome</keyword>
<feature type="domain" description="Histidine kinase" evidence="13">
    <location>
        <begin position="444"/>
        <end position="640"/>
    </location>
</feature>
<comment type="catalytic activity">
    <reaction evidence="1">
        <text>ATP + protein L-histidine = ADP + protein N-phospho-L-histidine.</text>
        <dbReference type="EC" id="2.7.13.3"/>
    </reaction>
</comment>
<dbReference type="InterPro" id="IPR050482">
    <property type="entry name" value="Sensor_HK_TwoCompSys"/>
</dbReference>